<dbReference type="GO" id="GO:0003724">
    <property type="term" value="F:RNA helicase activity"/>
    <property type="evidence" value="ECO:0007669"/>
    <property type="project" value="UniProtKB-EC"/>
</dbReference>
<dbReference type="EC" id="3.6.4.13" evidence="1"/>
<keyword evidence="2" id="KW-0677">Repeat</keyword>
<keyword evidence="4 10" id="KW-0378">Hydrolase</keyword>
<evidence type="ECO:0000313" key="11">
    <source>
        <dbReference type="Proteomes" id="UP000596742"/>
    </source>
</evidence>
<dbReference type="GO" id="GO:0042078">
    <property type="term" value="P:germ-line stem cell division"/>
    <property type="evidence" value="ECO:0007669"/>
    <property type="project" value="TreeGrafter"/>
</dbReference>
<gene>
    <name evidence="10" type="ORF">MGAL_10B066470</name>
</gene>
<feature type="zinc finger region" description="C3H1-type" evidence="8">
    <location>
        <begin position="100"/>
        <end position="128"/>
    </location>
</feature>
<dbReference type="PROSITE" id="PS50103">
    <property type="entry name" value="ZF_C3H1"/>
    <property type="match status" value="1"/>
</dbReference>
<evidence type="ECO:0000256" key="8">
    <source>
        <dbReference type="PROSITE-ProRule" id="PRU00723"/>
    </source>
</evidence>
<keyword evidence="11" id="KW-1185">Reference proteome</keyword>
<proteinExistence type="predicted"/>
<dbReference type="GO" id="GO:0005524">
    <property type="term" value="F:ATP binding"/>
    <property type="evidence" value="ECO:0007669"/>
    <property type="project" value="UniProtKB-KW"/>
</dbReference>
<dbReference type="EMBL" id="UYJE01000458">
    <property type="protein sequence ID" value="VDH93437.1"/>
    <property type="molecule type" value="Genomic_DNA"/>
</dbReference>
<keyword evidence="8" id="KW-0863">Zinc-finger</keyword>
<dbReference type="PANTHER" id="PTHR22655:SF2">
    <property type="entry name" value="ATP-DEPENDENT RNA HELICASE TDRD12-RELATED"/>
    <property type="match status" value="1"/>
</dbReference>
<evidence type="ECO:0000256" key="6">
    <source>
        <dbReference type="ARBA" id="ARBA00022840"/>
    </source>
</evidence>
<evidence type="ECO:0000256" key="2">
    <source>
        <dbReference type="ARBA" id="ARBA00022737"/>
    </source>
</evidence>
<evidence type="ECO:0000256" key="1">
    <source>
        <dbReference type="ARBA" id="ARBA00012552"/>
    </source>
</evidence>
<accession>A0A8B6BQ21</accession>
<evidence type="ECO:0000256" key="4">
    <source>
        <dbReference type="ARBA" id="ARBA00022801"/>
    </source>
</evidence>
<evidence type="ECO:0000313" key="10">
    <source>
        <dbReference type="EMBL" id="VDH93437.1"/>
    </source>
</evidence>
<dbReference type="GO" id="GO:0008270">
    <property type="term" value="F:zinc ion binding"/>
    <property type="evidence" value="ECO:0007669"/>
    <property type="project" value="UniProtKB-KW"/>
</dbReference>
<keyword evidence="5 10" id="KW-0347">Helicase</keyword>
<sequence length="275" mass="32056">ATDGSIPHLYINNATTIIHYDLPDSKTKFGNRMSCMSRHYWNFLTKDEEQSVIPTSYILITEESTETVDTISKLLIRSKVKLPEQLRQMLAGRNQALNLDKEKRLCHYLKAFGRCRHEDVCKDRHLIVPDIDGRSKLTCGYVKIRMTNIVDASHFHGIIQEHKAPDGTVTDLRCDYTNLLFQMQSFFGDHMNRQRHTNMCIGDVCAYEFSEIFHSRAPDGDNQSLDFRLFYKYPSHNSKIYVQSLLLFKLNDFHDRRLSFLNVSTRNETPDHDCL</sequence>
<keyword evidence="3" id="KW-0547">Nucleotide-binding</keyword>
<dbReference type="InterPro" id="IPR000571">
    <property type="entry name" value="Znf_CCCH"/>
</dbReference>
<evidence type="ECO:0000259" key="9">
    <source>
        <dbReference type="PROSITE" id="PS50103"/>
    </source>
</evidence>
<comment type="catalytic activity">
    <reaction evidence="7">
        <text>ATP + H2O = ADP + phosphate + H(+)</text>
        <dbReference type="Rhea" id="RHEA:13065"/>
        <dbReference type="ChEBI" id="CHEBI:15377"/>
        <dbReference type="ChEBI" id="CHEBI:15378"/>
        <dbReference type="ChEBI" id="CHEBI:30616"/>
        <dbReference type="ChEBI" id="CHEBI:43474"/>
        <dbReference type="ChEBI" id="CHEBI:456216"/>
        <dbReference type="EC" id="3.6.4.13"/>
    </reaction>
</comment>
<feature type="non-terminal residue" evidence="10">
    <location>
        <position position="1"/>
    </location>
</feature>
<reference evidence="10" key="1">
    <citation type="submission" date="2018-11" db="EMBL/GenBank/DDBJ databases">
        <authorList>
            <person name="Alioto T."/>
            <person name="Alioto T."/>
        </authorList>
    </citation>
    <scope>NUCLEOTIDE SEQUENCE</scope>
</reference>
<organism evidence="10 11">
    <name type="scientific">Mytilus galloprovincialis</name>
    <name type="common">Mediterranean mussel</name>
    <dbReference type="NCBI Taxonomy" id="29158"/>
    <lineage>
        <taxon>Eukaryota</taxon>
        <taxon>Metazoa</taxon>
        <taxon>Spiralia</taxon>
        <taxon>Lophotrochozoa</taxon>
        <taxon>Mollusca</taxon>
        <taxon>Bivalvia</taxon>
        <taxon>Autobranchia</taxon>
        <taxon>Pteriomorphia</taxon>
        <taxon>Mytilida</taxon>
        <taxon>Mytiloidea</taxon>
        <taxon>Mytilidae</taxon>
        <taxon>Mytilinae</taxon>
        <taxon>Mytilus</taxon>
    </lineage>
</organism>
<feature type="domain" description="C3H1-type" evidence="9">
    <location>
        <begin position="100"/>
        <end position="128"/>
    </location>
</feature>
<dbReference type="PANTHER" id="PTHR22655">
    <property type="entry name" value="ATP-DEPENDENT RNA HELICASE TDRD12-RELATED"/>
    <property type="match status" value="1"/>
</dbReference>
<protein>
    <recommendedName>
        <fullName evidence="1">RNA helicase</fullName>
        <ecNumber evidence="1">3.6.4.13</ecNumber>
    </recommendedName>
</protein>
<dbReference type="GO" id="GO:0016787">
    <property type="term" value="F:hydrolase activity"/>
    <property type="evidence" value="ECO:0007669"/>
    <property type="project" value="UniProtKB-KW"/>
</dbReference>
<comment type="caution">
    <text evidence="10">The sequence shown here is derived from an EMBL/GenBank/DDBJ whole genome shotgun (WGS) entry which is preliminary data.</text>
</comment>
<evidence type="ECO:0000256" key="7">
    <source>
        <dbReference type="ARBA" id="ARBA00047984"/>
    </source>
</evidence>
<keyword evidence="6" id="KW-0067">ATP-binding</keyword>
<dbReference type="Proteomes" id="UP000596742">
    <property type="component" value="Unassembled WGS sequence"/>
</dbReference>
<evidence type="ECO:0000256" key="3">
    <source>
        <dbReference type="ARBA" id="ARBA00022741"/>
    </source>
</evidence>
<dbReference type="OrthoDB" id="249932at2759"/>
<evidence type="ECO:0000256" key="5">
    <source>
        <dbReference type="ARBA" id="ARBA00022806"/>
    </source>
</evidence>
<keyword evidence="8" id="KW-0479">Metal-binding</keyword>
<dbReference type="AlphaFoldDB" id="A0A8B6BQ21"/>
<name>A0A8B6BQ21_MYTGA</name>
<keyword evidence="8" id="KW-0862">Zinc</keyword>